<evidence type="ECO:0000256" key="4">
    <source>
        <dbReference type="SAM" id="SignalP"/>
    </source>
</evidence>
<dbReference type="PRINTS" id="PR00131">
    <property type="entry name" value="GLHYDRLASE1"/>
</dbReference>
<feature type="signal peptide" evidence="4">
    <location>
        <begin position="1"/>
        <end position="20"/>
    </location>
</feature>
<dbReference type="PANTHER" id="PTHR10353:SF301">
    <property type="entry name" value="MYROSINASE 4-RELATED"/>
    <property type="match status" value="1"/>
</dbReference>
<dbReference type="InterPro" id="IPR017853">
    <property type="entry name" value="GH"/>
</dbReference>
<dbReference type="GO" id="GO:0008422">
    <property type="term" value="F:beta-glucosidase activity"/>
    <property type="evidence" value="ECO:0007669"/>
    <property type="project" value="TreeGrafter"/>
</dbReference>
<comment type="similarity">
    <text evidence="1 3">Belongs to the glycosyl hydrolase 1 family.</text>
</comment>
<dbReference type="FunFam" id="3.20.20.80:FF:000022">
    <property type="entry name" value="Beta-glucosidase 11"/>
    <property type="match status" value="1"/>
</dbReference>
<accession>C9WCQ0</accession>
<proteinExistence type="inferred from homology"/>
<reference evidence="5" key="1">
    <citation type="submission" date="2008-10" db="EMBL/GenBank/DDBJ databases">
        <authorList>
            <person name="Zhang J."/>
        </authorList>
    </citation>
    <scope>NUCLEOTIDE SEQUENCE</scope>
</reference>
<dbReference type="InterPro" id="IPR001360">
    <property type="entry name" value="Glyco_hydro_1"/>
</dbReference>
<feature type="chain" id="PRO_5003004390" evidence="4">
    <location>
        <begin position="21"/>
        <end position="522"/>
    </location>
</feature>
<evidence type="ECO:0000256" key="1">
    <source>
        <dbReference type="ARBA" id="ARBA00010838"/>
    </source>
</evidence>
<dbReference type="AlphaFoldDB" id="C9WCQ0"/>
<name>C9WCQ0_CARPA</name>
<dbReference type="Gene3D" id="3.20.20.80">
    <property type="entry name" value="Glycosidases"/>
    <property type="match status" value="1"/>
</dbReference>
<dbReference type="EMBL" id="FJ268799">
    <property type="protein sequence ID" value="ACO95142.1"/>
    <property type="molecule type" value="Genomic_DNA"/>
</dbReference>
<dbReference type="Pfam" id="PF00232">
    <property type="entry name" value="Glyco_hydro_1"/>
    <property type="match status" value="1"/>
</dbReference>
<evidence type="ECO:0000313" key="5">
    <source>
        <dbReference type="EMBL" id="ACO95142.1"/>
    </source>
</evidence>
<gene>
    <name evidence="5" type="primary">TGG1</name>
</gene>
<sequence length="522" mass="59894">MAIQYFFLLLLVFSAVCSHGARHMPFSIINLDKNTGKSYKMFDEKDLTRNDFPKNFAFGTATSAFQIEGVTHRGFNIWDSFTHRYPEKSTDGSYGDIAADSYHLYKTDVKMMKDMGADAYRFSIAWSRILPNGRINGEINKEGIQYYKNLIDELLANDIEPFVTIFHWDVPQTLEDMYGGLLDRNFVSHYRDFANLCFKEFGDKVKYWITFNQPYSLGFNAYGKGEQAPGRCSSWMNKNCTGGDSGTEPYIVAYHELIAHAEVVQLYRREYKEIQRGHIGITLVANWFWPLTDTKADIDAAQRAQDFKLGWFLDPIMFGDYPASMKELVGKRLPQFAPWESELIKGSIDFIGLNYYFPLFAYNKPTPDPKKPSVLTDGRFGTIDNRDGVMIGINSTLFCYNATGFYDLLTYMRNKYNNPLIYITENGYADSSAISLNETLTDVGRIDYYQAHIAVLKQAIDEGSNIAGYFAWSLLDNYEFVQGFSVRFGLHYLDYKNPSDRRPKASALWFTDFLNPDSKEVA</sequence>
<protein>
    <submittedName>
        <fullName evidence="5">Beta-thioglucoside glucohydrolase</fullName>
    </submittedName>
</protein>
<dbReference type="CAZy" id="GH1">
    <property type="family name" value="Glycoside Hydrolase Family 1"/>
</dbReference>
<dbReference type="GO" id="GO:0005975">
    <property type="term" value="P:carbohydrate metabolic process"/>
    <property type="evidence" value="ECO:0007669"/>
    <property type="project" value="InterPro"/>
</dbReference>
<keyword evidence="2 5" id="KW-0378">Hydrolase</keyword>
<evidence type="ECO:0000256" key="3">
    <source>
        <dbReference type="RuleBase" id="RU003690"/>
    </source>
</evidence>
<dbReference type="PANTHER" id="PTHR10353">
    <property type="entry name" value="GLYCOSYL HYDROLASE"/>
    <property type="match status" value="1"/>
</dbReference>
<reference evidence="5" key="2">
    <citation type="journal article" date="2010" name="J. Integr. Plant Biol.">
        <title>Characterization of a novel ?-thioglucosidase CpTGG1 in Carica papaya and its substrate-dependent and ascorbic acid-independent O-?-glucosidase activity.</title>
        <authorList>
            <person name="Nong H."/>
            <person name="Zhang J.M."/>
            <person name="Li D.Q."/>
            <person name="Wang M."/>
            <person name="Sun X.P."/>
            <person name="Zhu Y.J."/>
            <person name="Meijer J."/>
            <person name="Wang Q.H."/>
        </authorList>
    </citation>
    <scope>NUCLEOTIDE SEQUENCE</scope>
</reference>
<dbReference type="BRENDA" id="3.2.1.147">
    <property type="organism ID" value="1191"/>
</dbReference>
<keyword evidence="4" id="KW-0732">Signal</keyword>
<dbReference type="SUPFAM" id="SSF51445">
    <property type="entry name" value="(Trans)glycosidases"/>
    <property type="match status" value="1"/>
</dbReference>
<evidence type="ECO:0000256" key="2">
    <source>
        <dbReference type="ARBA" id="ARBA00022801"/>
    </source>
</evidence>
<organism evidence="5">
    <name type="scientific">Carica papaya</name>
    <name type="common">Papaya</name>
    <dbReference type="NCBI Taxonomy" id="3649"/>
    <lineage>
        <taxon>Eukaryota</taxon>
        <taxon>Viridiplantae</taxon>
        <taxon>Streptophyta</taxon>
        <taxon>Embryophyta</taxon>
        <taxon>Tracheophyta</taxon>
        <taxon>Spermatophyta</taxon>
        <taxon>Magnoliopsida</taxon>
        <taxon>eudicotyledons</taxon>
        <taxon>Gunneridae</taxon>
        <taxon>Pentapetalae</taxon>
        <taxon>rosids</taxon>
        <taxon>malvids</taxon>
        <taxon>Brassicales</taxon>
        <taxon>Caricaceae</taxon>
        <taxon>Carica</taxon>
    </lineage>
</organism>